<dbReference type="InterPro" id="IPR043128">
    <property type="entry name" value="Rev_trsase/Diguanyl_cyclase"/>
</dbReference>
<dbReference type="PANTHER" id="PTHR37984">
    <property type="entry name" value="PROTEIN CBG26694"/>
    <property type="match status" value="1"/>
</dbReference>
<dbReference type="InterPro" id="IPR050951">
    <property type="entry name" value="Retrovirus_Pol_polyprotein"/>
</dbReference>
<dbReference type="PANTHER" id="PTHR37984:SF9">
    <property type="entry name" value="INTEGRASE CATALYTIC DOMAIN-CONTAINING PROTEIN"/>
    <property type="match status" value="1"/>
</dbReference>
<name>A0A1X7TP45_AMPQE</name>
<evidence type="ECO:0008006" key="2">
    <source>
        <dbReference type="Google" id="ProtNLM"/>
    </source>
</evidence>
<dbReference type="AlphaFoldDB" id="A0A1X7TP45"/>
<dbReference type="Gene3D" id="3.30.70.270">
    <property type="match status" value="2"/>
</dbReference>
<dbReference type="InterPro" id="IPR043502">
    <property type="entry name" value="DNA/RNA_pol_sf"/>
</dbReference>
<evidence type="ECO:0000313" key="1">
    <source>
        <dbReference type="EnsemblMetazoa" id="Aqu2.1.16643_001"/>
    </source>
</evidence>
<proteinExistence type="predicted"/>
<dbReference type="STRING" id="400682.A0A1X7TP45"/>
<sequence>MLTTFITSFGKFKFNRHPFRISSAPENFQRKISEILSVIEGMVGLIHDLFVFGRTKEEHYQRLMTVLQRLLEAGVSLNQDNCQFYTNNISFLGHVVNEMGMSPDPEKTKAIVITLQPTNIVETQRFLGMLNEHSKFSQNLSEKTKPIRDLLSKQCQWYWGDDQEKVFQELKETLCAEGCLALFDPKRQTVVCRCLSIWGGGSPLLEATRCNTPTRSIHIQINDRDRT</sequence>
<reference evidence="1" key="1">
    <citation type="submission" date="2017-05" db="UniProtKB">
        <authorList>
            <consortium name="EnsemblMetazoa"/>
        </authorList>
    </citation>
    <scope>IDENTIFICATION</scope>
</reference>
<dbReference type="InParanoid" id="A0A1X7TP45"/>
<organism evidence="1">
    <name type="scientific">Amphimedon queenslandica</name>
    <name type="common">Sponge</name>
    <dbReference type="NCBI Taxonomy" id="400682"/>
    <lineage>
        <taxon>Eukaryota</taxon>
        <taxon>Metazoa</taxon>
        <taxon>Porifera</taxon>
        <taxon>Demospongiae</taxon>
        <taxon>Heteroscleromorpha</taxon>
        <taxon>Haplosclerida</taxon>
        <taxon>Niphatidae</taxon>
        <taxon>Amphimedon</taxon>
    </lineage>
</organism>
<dbReference type="FunFam" id="3.30.70.270:FF:000020">
    <property type="entry name" value="Transposon Tf2-6 polyprotein-like Protein"/>
    <property type="match status" value="1"/>
</dbReference>
<protein>
    <recommendedName>
        <fullName evidence="2">Reverse transcriptase domain-containing protein</fullName>
    </recommendedName>
</protein>
<dbReference type="EnsemblMetazoa" id="Aqu2.1.16643_001">
    <property type="protein sequence ID" value="Aqu2.1.16643_001"/>
    <property type="gene ID" value="Aqu2.1.16643"/>
</dbReference>
<dbReference type="SUPFAM" id="SSF56672">
    <property type="entry name" value="DNA/RNA polymerases"/>
    <property type="match status" value="1"/>
</dbReference>
<dbReference type="CDD" id="cd01647">
    <property type="entry name" value="RT_LTR"/>
    <property type="match status" value="1"/>
</dbReference>
<accession>A0A1X7TP45</accession>
<dbReference type="Gene3D" id="3.10.10.10">
    <property type="entry name" value="HIV Type 1 Reverse Transcriptase, subunit A, domain 1"/>
    <property type="match status" value="1"/>
</dbReference>